<dbReference type="GO" id="GO:0044781">
    <property type="term" value="P:bacterial-type flagellum organization"/>
    <property type="evidence" value="ECO:0007669"/>
    <property type="project" value="InterPro"/>
</dbReference>
<name>A0A1H7ZRC9_9RHOB</name>
<dbReference type="Pfam" id="PF07309">
    <property type="entry name" value="FlaF"/>
    <property type="match status" value="1"/>
</dbReference>
<dbReference type="EMBL" id="FOCI01000002">
    <property type="protein sequence ID" value="SEM60843.1"/>
    <property type="molecule type" value="Genomic_DNA"/>
</dbReference>
<dbReference type="RefSeq" id="WP_245731236.1">
    <property type="nucleotide sequence ID" value="NZ_FOCI01000002.1"/>
</dbReference>
<dbReference type="AlphaFoldDB" id="A0A1H7ZRC9"/>
<gene>
    <name evidence="1" type="ORF">SAMN04488003_10291</name>
</gene>
<keyword evidence="1" id="KW-0969">Cilium</keyword>
<reference evidence="1 2" key="1">
    <citation type="submission" date="2016-10" db="EMBL/GenBank/DDBJ databases">
        <authorList>
            <person name="de Groot N.N."/>
        </authorList>
    </citation>
    <scope>NUCLEOTIDE SEQUENCE [LARGE SCALE GENOMIC DNA]</scope>
    <source>
        <strain evidence="1 2">DSM 16213</strain>
    </source>
</reference>
<dbReference type="InterPro" id="IPR010845">
    <property type="entry name" value="FlaF"/>
</dbReference>
<sequence>MNAILKAQNAYAPAVPSIQTPRAIELRILTSITARLSRTTDSYAHFAQAIHDNRCMWTALAVDVADSENGLSASLRAQIFYLAEFVSHHSARVLRGEASAAALIDVNTSIIRGLHATGRV</sequence>
<protein>
    <submittedName>
        <fullName evidence="1">Flagellar protein FlaF</fullName>
    </submittedName>
</protein>
<accession>A0A1H7ZRC9</accession>
<keyword evidence="1" id="KW-0966">Cell projection</keyword>
<proteinExistence type="predicted"/>
<organism evidence="1 2">
    <name type="scientific">Loktanella fryxellensis</name>
    <dbReference type="NCBI Taxonomy" id="245187"/>
    <lineage>
        <taxon>Bacteria</taxon>
        <taxon>Pseudomonadati</taxon>
        <taxon>Pseudomonadota</taxon>
        <taxon>Alphaproteobacteria</taxon>
        <taxon>Rhodobacterales</taxon>
        <taxon>Roseobacteraceae</taxon>
        <taxon>Loktanella</taxon>
    </lineage>
</organism>
<dbReference type="NCBIfam" id="NF009435">
    <property type="entry name" value="PRK12794.1"/>
    <property type="match status" value="1"/>
</dbReference>
<evidence type="ECO:0000313" key="2">
    <source>
        <dbReference type="Proteomes" id="UP000199585"/>
    </source>
</evidence>
<keyword evidence="2" id="KW-1185">Reference proteome</keyword>
<evidence type="ECO:0000313" key="1">
    <source>
        <dbReference type="EMBL" id="SEM60843.1"/>
    </source>
</evidence>
<keyword evidence="1" id="KW-0282">Flagellum</keyword>
<dbReference type="STRING" id="245187.SAMN04488003_10291"/>
<dbReference type="Proteomes" id="UP000199585">
    <property type="component" value="Unassembled WGS sequence"/>
</dbReference>